<feature type="compositionally biased region" description="Polar residues" evidence="1">
    <location>
        <begin position="1"/>
        <end position="11"/>
    </location>
</feature>
<name>A0A642V0J5_9ASCO</name>
<evidence type="ECO:0000256" key="1">
    <source>
        <dbReference type="SAM" id="MobiDB-lite"/>
    </source>
</evidence>
<dbReference type="AlphaFoldDB" id="A0A642V0J5"/>
<keyword evidence="3" id="KW-1185">Reference proteome</keyword>
<comment type="caution">
    <text evidence="2">The sequence shown here is derived from an EMBL/GenBank/DDBJ whole genome shotgun (WGS) entry which is preliminary data.</text>
</comment>
<protein>
    <submittedName>
        <fullName evidence="2">Uncharacterized protein</fullName>
    </submittedName>
</protein>
<evidence type="ECO:0000313" key="3">
    <source>
        <dbReference type="Proteomes" id="UP000761534"/>
    </source>
</evidence>
<proteinExistence type="predicted"/>
<dbReference type="Proteomes" id="UP000761534">
    <property type="component" value="Unassembled WGS sequence"/>
</dbReference>
<dbReference type="VEuPathDB" id="FungiDB:TRICI_004587"/>
<feature type="region of interest" description="Disordered" evidence="1">
    <location>
        <begin position="1"/>
        <end position="27"/>
    </location>
</feature>
<accession>A0A642V0J5</accession>
<reference evidence="2" key="1">
    <citation type="journal article" date="2019" name="G3 (Bethesda)">
        <title>Genome Assemblies of Two Rare Opportunistic Yeast Pathogens: Diutina rugosa (syn. Candida rugosa) and Trichomonascus ciferrii (syn. Candida ciferrii).</title>
        <authorList>
            <person name="Mixao V."/>
            <person name="Saus E."/>
            <person name="Hansen A.P."/>
            <person name="Lass-Florl C."/>
            <person name="Gabaldon T."/>
        </authorList>
    </citation>
    <scope>NUCLEOTIDE SEQUENCE</scope>
    <source>
        <strain evidence="2">CBS 4856</strain>
    </source>
</reference>
<gene>
    <name evidence="2" type="ORF">TRICI_004587</name>
</gene>
<evidence type="ECO:0000313" key="2">
    <source>
        <dbReference type="EMBL" id="KAA8909275.1"/>
    </source>
</evidence>
<organism evidence="2 3">
    <name type="scientific">Trichomonascus ciferrii</name>
    <dbReference type="NCBI Taxonomy" id="44093"/>
    <lineage>
        <taxon>Eukaryota</taxon>
        <taxon>Fungi</taxon>
        <taxon>Dikarya</taxon>
        <taxon>Ascomycota</taxon>
        <taxon>Saccharomycotina</taxon>
        <taxon>Dipodascomycetes</taxon>
        <taxon>Dipodascales</taxon>
        <taxon>Trichomonascaceae</taxon>
        <taxon>Trichomonascus</taxon>
        <taxon>Trichomonascus ciferrii complex</taxon>
    </lineage>
</organism>
<sequence>MLSSIRSSLKPNTELLPGGTPPDPQGPLRSRLGLAFSSFYSLKPEAHLLLHQGKRVGSGSRERLFDRQCFVTPTLEKAIPLILREAELGGLGLAPVKNAYLEFSRNRYQTVRQDTDKVLPYCWFQENCFLRGATGSRAGPSKESPSRILQELVSQGLRQDTDKTLPCYWFQENCFL</sequence>
<dbReference type="EMBL" id="SWFS01000345">
    <property type="protein sequence ID" value="KAA8909275.1"/>
    <property type="molecule type" value="Genomic_DNA"/>
</dbReference>